<name>A0ACD5HM99_9PROT</name>
<gene>
    <name evidence="1" type="ORF">EC580_012615</name>
</gene>
<evidence type="ECO:0000313" key="1">
    <source>
        <dbReference type="EMBL" id="XRI76787.1"/>
    </source>
</evidence>
<dbReference type="EMBL" id="CP127527">
    <property type="protein sequence ID" value="XRI76787.1"/>
    <property type="molecule type" value="Genomic_DNA"/>
</dbReference>
<reference evidence="1 2" key="1">
    <citation type="journal article" date="2019" name="Int. J. Syst. Evol. Microbiol.">
        <title>Acidithiobacillus sulfuriphilus sp. nov.: an extremely acidophilic sulfur-oxidizing chemolithotroph isolated from a neutral pH environment.</title>
        <authorList>
            <person name="Falagan C."/>
            <person name="Moya-Beltran A."/>
            <person name="Castro M."/>
            <person name="Quatrini R."/>
            <person name="Johnson D.B."/>
        </authorList>
    </citation>
    <scope>NUCLEOTIDE SEQUENCE [LARGE SCALE GENOMIC DNA]</scope>
    <source>
        <strain evidence="1 2">CJ-2</strain>
    </source>
</reference>
<dbReference type="Proteomes" id="UP000271650">
    <property type="component" value="Chromosome"/>
</dbReference>
<organism evidence="1 2">
    <name type="scientific">Acidithiobacillus sulfuriphilus</name>
    <dbReference type="NCBI Taxonomy" id="1867749"/>
    <lineage>
        <taxon>Bacteria</taxon>
        <taxon>Pseudomonadati</taxon>
        <taxon>Pseudomonadota</taxon>
        <taxon>Acidithiobacillia</taxon>
        <taxon>Acidithiobacillales</taxon>
        <taxon>Acidithiobacillaceae</taxon>
        <taxon>Acidithiobacillus</taxon>
    </lineage>
</organism>
<evidence type="ECO:0000313" key="2">
    <source>
        <dbReference type="Proteomes" id="UP000271650"/>
    </source>
</evidence>
<protein>
    <submittedName>
        <fullName evidence="1">Uncharacterized protein</fullName>
    </submittedName>
</protein>
<proteinExistence type="predicted"/>
<sequence length="70" mass="7650">MDAFVLRENAIPPKFKQFTCRPADPTIYDSMGQSPAWMVHQTGDGTSSIALISSPTPEIMGKDFQTSMVA</sequence>
<accession>A0ACD5HM99</accession>
<keyword evidence="2" id="KW-1185">Reference proteome</keyword>